<keyword evidence="3" id="KW-0804">Transcription</keyword>
<dbReference type="EMBL" id="BMZW01000051">
    <property type="protein sequence ID" value="GFZ62805.1"/>
    <property type="molecule type" value="Genomic_DNA"/>
</dbReference>
<dbReference type="RefSeq" id="WP_135004353.1">
    <property type="nucleotide sequence ID" value="NZ_BMZW01000051.1"/>
</dbReference>
<dbReference type="SUPFAM" id="SSF46785">
    <property type="entry name" value="Winged helix' DNA-binding domain"/>
    <property type="match status" value="1"/>
</dbReference>
<dbReference type="GO" id="GO:0003677">
    <property type="term" value="F:DNA binding"/>
    <property type="evidence" value="ECO:0007669"/>
    <property type="project" value="UniProtKB-KW"/>
</dbReference>
<dbReference type="Pfam" id="PF12802">
    <property type="entry name" value="MarR_2"/>
    <property type="match status" value="1"/>
</dbReference>
<evidence type="ECO:0000256" key="1">
    <source>
        <dbReference type="ARBA" id="ARBA00023015"/>
    </source>
</evidence>
<dbReference type="Proteomes" id="UP000630864">
    <property type="component" value="Unassembled WGS sequence"/>
</dbReference>
<protein>
    <recommendedName>
        <fullName evidence="5">HTH marR-type domain-containing protein</fullName>
    </recommendedName>
</protein>
<name>A0A9P3AID4_PSEA0</name>
<proteinExistence type="predicted"/>
<accession>A0A9P3AID4</accession>
<organism evidence="6 7">
    <name type="scientific">Pseudomonas amygdali pv. eriobotryae</name>
    <dbReference type="NCBI Taxonomy" id="129137"/>
    <lineage>
        <taxon>Bacteria</taxon>
        <taxon>Pseudomonadati</taxon>
        <taxon>Pseudomonadota</taxon>
        <taxon>Gammaproteobacteria</taxon>
        <taxon>Pseudomonadales</taxon>
        <taxon>Pseudomonadaceae</taxon>
        <taxon>Pseudomonas</taxon>
        <taxon>Pseudomonas amygdali</taxon>
    </lineage>
</organism>
<dbReference type="Gene3D" id="1.10.10.10">
    <property type="entry name" value="Winged helix-like DNA-binding domain superfamily/Winged helix DNA-binding domain"/>
    <property type="match status" value="1"/>
</dbReference>
<evidence type="ECO:0000256" key="3">
    <source>
        <dbReference type="ARBA" id="ARBA00023163"/>
    </source>
</evidence>
<feature type="domain" description="HTH marR-type" evidence="5">
    <location>
        <begin position="46"/>
        <end position="193"/>
    </location>
</feature>
<dbReference type="InterPro" id="IPR000835">
    <property type="entry name" value="HTH_MarR-typ"/>
</dbReference>
<dbReference type="PROSITE" id="PS50995">
    <property type="entry name" value="HTH_MARR_2"/>
    <property type="match status" value="1"/>
</dbReference>
<reference evidence="6" key="1">
    <citation type="submission" date="2020-09" db="EMBL/GenBank/DDBJ databases">
        <title>Pseudomonas syringae pv. eriobotryae genome sequence causing loquat canker disease.</title>
        <authorList>
            <person name="Fukuda S."/>
            <person name="Tashiro H."/>
            <person name="Nagano Y."/>
        </authorList>
    </citation>
    <scope>NUCLEOTIDE SEQUENCE</scope>
    <source>
        <strain evidence="6">AM001</strain>
    </source>
</reference>
<keyword evidence="2" id="KW-0238">DNA-binding</keyword>
<dbReference type="PANTHER" id="PTHR42756">
    <property type="entry name" value="TRANSCRIPTIONAL REGULATOR, MARR"/>
    <property type="match status" value="1"/>
</dbReference>
<feature type="region of interest" description="Disordered" evidence="4">
    <location>
        <begin position="1"/>
        <end position="20"/>
    </location>
</feature>
<dbReference type="InterPro" id="IPR036388">
    <property type="entry name" value="WH-like_DNA-bd_sf"/>
</dbReference>
<dbReference type="AlphaFoldDB" id="A0A9P3AID4"/>
<gene>
    <name evidence="6" type="ORF">PSE10A_53160</name>
</gene>
<evidence type="ECO:0000313" key="7">
    <source>
        <dbReference type="Proteomes" id="UP000630864"/>
    </source>
</evidence>
<keyword evidence="1" id="KW-0805">Transcription regulation</keyword>
<evidence type="ECO:0000259" key="5">
    <source>
        <dbReference type="PROSITE" id="PS50995"/>
    </source>
</evidence>
<evidence type="ECO:0000256" key="4">
    <source>
        <dbReference type="SAM" id="MobiDB-lite"/>
    </source>
</evidence>
<evidence type="ECO:0000313" key="6">
    <source>
        <dbReference type="EMBL" id="GFZ62805.1"/>
    </source>
</evidence>
<dbReference type="InterPro" id="IPR036390">
    <property type="entry name" value="WH_DNA-bd_sf"/>
</dbReference>
<sequence length="211" mass="23030">MDSLSPPVMDREIERNAPVSPVNQSFPGGAFWLAGPSRPELNTVSRPELLVDGSDATYRVGVHTLMAVSNNVTAIRSAFGGHIGITGPQHEMLMVIARANDGAGLSVGEIAKQIRRTHVYVASETSRLQRQGIVIKLALVTDRRVSIVRLTSQGQAALGQLASRQQEVNDLLFSEFSRIDFLSFITLIQKLLTSSEVALEDDDQVYSKPNF</sequence>
<comment type="caution">
    <text evidence="6">The sequence shown here is derived from an EMBL/GenBank/DDBJ whole genome shotgun (WGS) entry which is preliminary data.</text>
</comment>
<dbReference type="PANTHER" id="PTHR42756:SF1">
    <property type="entry name" value="TRANSCRIPTIONAL REPRESSOR OF EMRAB OPERON"/>
    <property type="match status" value="1"/>
</dbReference>
<dbReference type="SMART" id="SM00347">
    <property type="entry name" value="HTH_MARR"/>
    <property type="match status" value="1"/>
</dbReference>
<evidence type="ECO:0000256" key="2">
    <source>
        <dbReference type="ARBA" id="ARBA00023125"/>
    </source>
</evidence>
<dbReference type="GO" id="GO:0003700">
    <property type="term" value="F:DNA-binding transcription factor activity"/>
    <property type="evidence" value="ECO:0007669"/>
    <property type="project" value="InterPro"/>
</dbReference>